<accession>A0A6S6SIS5</accession>
<reference evidence="1" key="1">
    <citation type="submission" date="2020-01" db="EMBL/GenBank/DDBJ databases">
        <authorList>
            <person name="Meier V. D."/>
            <person name="Meier V D."/>
        </authorList>
    </citation>
    <scope>NUCLEOTIDE SEQUENCE</scope>
    <source>
        <strain evidence="1">HLG_WM_MAG_01</strain>
    </source>
</reference>
<dbReference type="GO" id="GO:0030234">
    <property type="term" value="F:enzyme regulator activity"/>
    <property type="evidence" value="ECO:0007669"/>
    <property type="project" value="InterPro"/>
</dbReference>
<dbReference type="Pfam" id="PF00543">
    <property type="entry name" value="P-II"/>
    <property type="match status" value="1"/>
</dbReference>
<organism evidence="1">
    <name type="scientific">uncultured Sulfurovum sp</name>
    <dbReference type="NCBI Taxonomy" id="269237"/>
    <lineage>
        <taxon>Bacteria</taxon>
        <taxon>Pseudomonadati</taxon>
        <taxon>Campylobacterota</taxon>
        <taxon>Epsilonproteobacteria</taxon>
        <taxon>Campylobacterales</taxon>
        <taxon>Sulfurovaceae</taxon>
        <taxon>Sulfurovum</taxon>
        <taxon>environmental samples</taxon>
    </lineage>
</organism>
<proteinExistence type="predicted"/>
<dbReference type="InterPro" id="IPR011322">
    <property type="entry name" value="N-reg_PII-like_a/b"/>
</dbReference>
<dbReference type="GO" id="GO:0006808">
    <property type="term" value="P:regulation of nitrogen utilization"/>
    <property type="evidence" value="ECO:0007669"/>
    <property type="project" value="InterPro"/>
</dbReference>
<evidence type="ECO:0000313" key="1">
    <source>
        <dbReference type="EMBL" id="CAA6804896.1"/>
    </source>
</evidence>
<dbReference type="Gene3D" id="3.30.70.120">
    <property type="match status" value="1"/>
</dbReference>
<evidence type="ECO:0008006" key="2">
    <source>
        <dbReference type="Google" id="ProtNLM"/>
    </source>
</evidence>
<dbReference type="SUPFAM" id="SSF54913">
    <property type="entry name" value="GlnB-like"/>
    <property type="match status" value="1"/>
</dbReference>
<protein>
    <recommendedName>
        <fullName evidence="2">Nitrogen regulatory protein P-II</fullName>
    </recommendedName>
</protein>
<dbReference type="InterPro" id="IPR002187">
    <property type="entry name" value="N-reg_PII"/>
</dbReference>
<sequence length="114" mass="12703">MSTEMYSGKSVQIIVNSTFENKLVRILKNIGVTGYTQLNARGDGDSGVQDGHSDGESNVMFVVLVSNELAETLIKNLNTYREMGHHIFVYTHDAQILNSEKCDDSELKCPGWTF</sequence>
<gene>
    <name evidence="1" type="ORF">HELGO_WM2933</name>
</gene>
<dbReference type="EMBL" id="CACVAS010000036">
    <property type="protein sequence ID" value="CAA6804896.1"/>
    <property type="molecule type" value="Genomic_DNA"/>
</dbReference>
<name>A0A6S6SIS5_9BACT</name>
<dbReference type="InterPro" id="IPR015867">
    <property type="entry name" value="N-reg_PII/ATP_PRibTrfase_C"/>
</dbReference>
<dbReference type="AlphaFoldDB" id="A0A6S6SIS5"/>